<comment type="caution">
    <text evidence="1">The sequence shown here is derived from an EMBL/GenBank/DDBJ whole genome shotgun (WGS) entry which is preliminary data.</text>
</comment>
<sequence>VLKVVRLELERATSKFGPMASAHEGYAVILEELDEFWEEVRKKRENRSYLHMREELVQIAVMAIQAIGDLEL</sequence>
<reference evidence="1" key="1">
    <citation type="journal article" date="2015" name="Nature">
        <title>Complex archaea that bridge the gap between prokaryotes and eukaryotes.</title>
        <authorList>
            <person name="Spang A."/>
            <person name="Saw J.H."/>
            <person name="Jorgensen S.L."/>
            <person name="Zaremba-Niedzwiedzka K."/>
            <person name="Martijn J."/>
            <person name="Lind A.E."/>
            <person name="van Eijk R."/>
            <person name="Schleper C."/>
            <person name="Guy L."/>
            <person name="Ettema T.J."/>
        </authorList>
    </citation>
    <scope>NUCLEOTIDE SEQUENCE</scope>
</reference>
<dbReference type="AlphaFoldDB" id="A0A0F8VWA5"/>
<protein>
    <submittedName>
        <fullName evidence="1">Uncharacterized protein</fullName>
    </submittedName>
</protein>
<accession>A0A0F8VWA5</accession>
<organism evidence="1">
    <name type="scientific">marine sediment metagenome</name>
    <dbReference type="NCBI Taxonomy" id="412755"/>
    <lineage>
        <taxon>unclassified sequences</taxon>
        <taxon>metagenomes</taxon>
        <taxon>ecological metagenomes</taxon>
    </lineage>
</organism>
<proteinExistence type="predicted"/>
<feature type="non-terminal residue" evidence="1">
    <location>
        <position position="1"/>
    </location>
</feature>
<dbReference type="EMBL" id="LAZR01068951">
    <property type="protein sequence ID" value="KKK48668.1"/>
    <property type="molecule type" value="Genomic_DNA"/>
</dbReference>
<name>A0A0F8VWA5_9ZZZZ</name>
<evidence type="ECO:0000313" key="1">
    <source>
        <dbReference type="EMBL" id="KKK48668.1"/>
    </source>
</evidence>
<gene>
    <name evidence="1" type="ORF">LCGC14_3142800</name>
</gene>